<feature type="chain" id="PRO_5009262595" evidence="1">
    <location>
        <begin position="32"/>
        <end position="1891"/>
    </location>
</feature>
<name>A0A1H1UW84_9FLAO</name>
<dbReference type="Pfam" id="PF13585">
    <property type="entry name" value="CHU_C"/>
    <property type="match status" value="1"/>
</dbReference>
<proteinExistence type="predicted"/>
<dbReference type="Proteomes" id="UP000198963">
    <property type="component" value="Chromosome I"/>
</dbReference>
<gene>
    <name evidence="2" type="ORF">SAMN04489797_2357</name>
</gene>
<keyword evidence="1" id="KW-0732">Signal</keyword>
<evidence type="ECO:0000313" key="2">
    <source>
        <dbReference type="EMBL" id="SDS76129.1"/>
    </source>
</evidence>
<reference evidence="2 3" key="1">
    <citation type="submission" date="2016-10" db="EMBL/GenBank/DDBJ databases">
        <authorList>
            <person name="Varghese N."/>
            <person name="Submissions S."/>
        </authorList>
    </citation>
    <scope>NUCLEOTIDE SEQUENCE [LARGE SCALE GENOMIC DNA]</scope>
    <source>
        <strain evidence="2 3">RHA_55</strain>
    </source>
</reference>
<protein>
    <submittedName>
        <fullName evidence="2">Gliding motility-associated C-terminal domain-containing protein</fullName>
    </submittedName>
</protein>
<dbReference type="EMBL" id="LT629774">
    <property type="protein sequence ID" value="SDS76129.1"/>
    <property type="molecule type" value="Genomic_DNA"/>
</dbReference>
<dbReference type="NCBIfam" id="TIGR04131">
    <property type="entry name" value="Bac_Flav_CTERM"/>
    <property type="match status" value="1"/>
</dbReference>
<keyword evidence="3" id="KW-1185">Reference proteome</keyword>
<dbReference type="STRING" id="1249933.SAMN04489797_2357"/>
<evidence type="ECO:0000313" key="3">
    <source>
        <dbReference type="Proteomes" id="UP000198963"/>
    </source>
</evidence>
<feature type="signal peptide" evidence="1">
    <location>
        <begin position="1"/>
        <end position="31"/>
    </location>
</feature>
<dbReference type="InterPro" id="IPR026341">
    <property type="entry name" value="T9SS_type_B"/>
</dbReference>
<dbReference type="RefSeq" id="WP_092446879.1">
    <property type="nucleotide sequence ID" value="NZ_LT629774.1"/>
</dbReference>
<sequence length="1891" mass="193764">MKAKQYSFKRYPIRLAVLLISILFGFTTVNAQCPTVTNSTQSFCDMQSVLVGDLQATDNGGGVVWYDSAASTTPLSNSDSLINGEDYYADDSSGSCGTRARVDVTIYGPPVGDNFQGVCLDDPSLATVSSLVAIGNDVQWYLSPSGGTPLNDTDLLMDNTIYYADQASLDGSCRTSRLSVLVLVGATPVPTGDMIQNFCVTPEFTPTVGDLVASGTNNWYISLFSALELPPSTPLIDGQTYYATTLDPPCESVGRLAVLAILDEAPNAGEDAVLGLCSSINSTIDLFAELGGNPDSGGTWSPALSSGTGIFDPAVDSEGVYTYTVRSNNSCPDDSATVTITVVPEPNAGTDGILDICSTNETTDLFLSLGGSPDVGGTWSPALASGTGEFDPSVDADGLYTYTVGGISPCSSASATVNVTTTPYKDAGENGSIGICNTSGSIDLFNSLEGTPDIGGTWSPALNSGTGVFDPTVDSPGVYNYEFIGNGSCPDTSASVTVIVNPIPSAGEDAMLEICSNDLATVDLFEHLGGSPESGGTWLPALNSGTGVFDPTVDLPGTYTYTVAGISPCPDASANITVSFIPEPNAGVDATIDICSNNGTFDLFNYLGGTPEAGGTWSPTLASGTSIYNPLVDTSDTYTYTVVGSTPCNDASATVSINVTPFMDAGIDGSVTVCTADGTIDLFDSLGGTPQLGGTWSPALASGTGVFNPSIDSEGTYTYTTSGVEPCSDDSAIVVVTVEPSPDAGSNGTLLLCSLSNTTDLFESLNGTPQLGGTWSPTLTSGSGIFNPNIDPDGVYTYTISSLCGDVSATVSVTTIDANSAGLNGSVEYCSLDNTPIDLFNSLGGTPDLGGIWSPTLASGTGIFDPTQDSAGTYTYTVSNSTTLCPDDSATVVVSLLQGPNAGNDGTLNLCNSTNTVNLFDSLTGTPDAGGTWSPTLVSGTGIFDPNTDPEGLYTYTVTNSCGSSSASIDVSLSGTNNAGEDGSINLCDTDGTVDLFESLGGTPDIGGTWSPTLASGTGVFDPSTDVAGSYTYTVSSAISACPDDTATVEVAVLQGPNAGNDGTLNLCDSTNSVDLFDGLAGTPEIGGTWSPALTSGSGIFDPNTDPEGLYTYTITSSCGSSSATVDVSLSNTNNAGTDSSINLCSTDIAVDLFDSLGGSPDIGGTWSPTLASGSGLFDPNIDAAGSYTYTISSASPDCPDATATVEVTVINGPNAGSDGTLNLCNNINTVDLFDSLAGSPETGGVWSPALTSGTGIFDPNTDPEGNYTYTVSNTCGTSSATVDVSFSDTNDAGTDGTITFCSTDTAADLFNSLGGAPDIGGTWSPALTSGTGVFDPSIDAAGSYTYTISSAGAACPDASAIVEVFIIQSPNAGSDGTLELCSNDTGLINLIDSLGGSPDTGGTWSPALASGSSIFDNTLDTAGIYTYTVSNTCGTSTAAVTVSISTANDAGIDGSIELCSNANSVNLFDSLGGTPQSGGTWSPELTSGTGIFDPTVDMEGVYTYTVSDDTSSCPEATAAVTVTVSEEPNAGSDGILNLCIDQTNSIDLFDSLEGAPDTGGTWTPALTSGTGVFDPTLDIAGSYTYTVTSTECNITSSASVTVSIIDLPDLTGLTMSIENNFICLGLGDVTIDITDANQLPDGDYSIVYTLSEANNSVNTIAISIVDGNATFVIPQTLLPNPGLTLVTLSQLFVLGQNCSAITTAVEPAKILVEELSTPELIVDGHEFCSEDNPTISDLSNNIIDEGMVIWYDSPIDGTAYSETDALQEGILYYGALVSEYGCESTTRLEVSINFISCVGELLIPDGFSPNGDLINPVFDIINLDILYPNFKLSIFNRYGNIIYEGDINSPKWDGTSKNSNTVLPAGVYFYIIEFNDDQREPQQGRVYLNR</sequence>
<accession>A0A1H1UW84</accession>
<organism evidence="2 3">
    <name type="scientific">Winogradskyella sediminis</name>
    <dbReference type="NCBI Taxonomy" id="1382466"/>
    <lineage>
        <taxon>Bacteria</taxon>
        <taxon>Pseudomonadati</taxon>
        <taxon>Bacteroidota</taxon>
        <taxon>Flavobacteriia</taxon>
        <taxon>Flavobacteriales</taxon>
        <taxon>Flavobacteriaceae</taxon>
        <taxon>Winogradskyella</taxon>
    </lineage>
</organism>
<evidence type="ECO:0000256" key="1">
    <source>
        <dbReference type="SAM" id="SignalP"/>
    </source>
</evidence>